<dbReference type="InParanoid" id="A0A409WVG6"/>
<organism evidence="1 2">
    <name type="scientific">Psilocybe cyanescens</name>
    <dbReference type="NCBI Taxonomy" id="93625"/>
    <lineage>
        <taxon>Eukaryota</taxon>
        <taxon>Fungi</taxon>
        <taxon>Dikarya</taxon>
        <taxon>Basidiomycota</taxon>
        <taxon>Agaricomycotina</taxon>
        <taxon>Agaricomycetes</taxon>
        <taxon>Agaricomycetidae</taxon>
        <taxon>Agaricales</taxon>
        <taxon>Agaricineae</taxon>
        <taxon>Strophariaceae</taxon>
        <taxon>Psilocybe</taxon>
    </lineage>
</organism>
<dbReference type="Proteomes" id="UP000283269">
    <property type="component" value="Unassembled WGS sequence"/>
</dbReference>
<name>A0A409WVG6_PSICY</name>
<keyword evidence="2" id="KW-1185">Reference proteome</keyword>
<proteinExistence type="predicted"/>
<comment type="caution">
    <text evidence="1">The sequence shown here is derived from an EMBL/GenBank/DDBJ whole genome shotgun (WGS) entry which is preliminary data.</text>
</comment>
<dbReference type="EMBL" id="NHYD01003136">
    <property type="protein sequence ID" value="PPQ82456.1"/>
    <property type="molecule type" value="Genomic_DNA"/>
</dbReference>
<sequence>MKEALSSSDELWLDNEANTIDEERILEVLETASNYEHGVAQLDDAGKAIVWKLREWAGDLAKVTGNKRKHTEESTSLSFL</sequence>
<dbReference type="STRING" id="93625.A0A409WVG6"/>
<evidence type="ECO:0000313" key="2">
    <source>
        <dbReference type="Proteomes" id="UP000283269"/>
    </source>
</evidence>
<gene>
    <name evidence="1" type="ORF">CVT25_007253</name>
</gene>
<evidence type="ECO:0000313" key="1">
    <source>
        <dbReference type="EMBL" id="PPQ82456.1"/>
    </source>
</evidence>
<reference evidence="1 2" key="1">
    <citation type="journal article" date="2018" name="Evol. Lett.">
        <title>Horizontal gene cluster transfer increased hallucinogenic mushroom diversity.</title>
        <authorList>
            <person name="Reynolds H.T."/>
            <person name="Vijayakumar V."/>
            <person name="Gluck-Thaler E."/>
            <person name="Korotkin H.B."/>
            <person name="Matheny P.B."/>
            <person name="Slot J.C."/>
        </authorList>
    </citation>
    <scope>NUCLEOTIDE SEQUENCE [LARGE SCALE GENOMIC DNA]</scope>
    <source>
        <strain evidence="1 2">2631</strain>
    </source>
</reference>
<accession>A0A409WVG6</accession>
<dbReference type="OrthoDB" id="2507562at2759"/>
<protein>
    <submittedName>
        <fullName evidence="1">Uncharacterized protein</fullName>
    </submittedName>
</protein>
<dbReference type="AlphaFoldDB" id="A0A409WVG6"/>